<name>A0A328U244_9BACL</name>
<dbReference type="GO" id="GO:0000166">
    <property type="term" value="F:nucleotide binding"/>
    <property type="evidence" value="ECO:0007669"/>
    <property type="project" value="InterPro"/>
</dbReference>
<evidence type="ECO:0000259" key="2">
    <source>
        <dbReference type="Pfam" id="PF01408"/>
    </source>
</evidence>
<dbReference type="InterPro" id="IPR036291">
    <property type="entry name" value="NAD(P)-bd_dom_sf"/>
</dbReference>
<dbReference type="SUPFAM" id="SSF51735">
    <property type="entry name" value="NAD(P)-binding Rossmann-fold domains"/>
    <property type="match status" value="1"/>
</dbReference>
<gene>
    <name evidence="4" type="ORF">DL346_10415</name>
</gene>
<evidence type="ECO:0000313" key="5">
    <source>
        <dbReference type="Proteomes" id="UP000249260"/>
    </source>
</evidence>
<feature type="domain" description="Gfo/Idh/MocA-like oxidoreductase N-terminal" evidence="2">
    <location>
        <begin position="5"/>
        <end position="123"/>
    </location>
</feature>
<reference evidence="4 5" key="1">
    <citation type="submission" date="2018-06" db="EMBL/GenBank/DDBJ databases">
        <title>Paenibacillus montanisoli sp. nov., isolated from mountain area soil.</title>
        <authorList>
            <person name="Wu M."/>
        </authorList>
    </citation>
    <scope>NUCLEOTIDE SEQUENCE [LARGE SCALE GENOMIC DNA]</scope>
    <source>
        <strain evidence="4 5">RA17</strain>
    </source>
</reference>
<comment type="caution">
    <text evidence="4">The sequence shown here is derived from an EMBL/GenBank/DDBJ whole genome shotgun (WGS) entry which is preliminary data.</text>
</comment>
<accession>A0A328U244</accession>
<evidence type="ECO:0000256" key="1">
    <source>
        <dbReference type="ARBA" id="ARBA00023002"/>
    </source>
</evidence>
<keyword evidence="5" id="KW-1185">Reference proteome</keyword>
<dbReference type="Gene3D" id="3.30.360.10">
    <property type="entry name" value="Dihydrodipicolinate Reductase, domain 2"/>
    <property type="match status" value="1"/>
</dbReference>
<dbReference type="Gene3D" id="3.40.50.720">
    <property type="entry name" value="NAD(P)-binding Rossmann-like Domain"/>
    <property type="match status" value="1"/>
</dbReference>
<sequence>MKKLRVGHAGCGSVSIRGILPHITQPDAQEHLELVAVCDVDGERARAVADQFGAERSYNSFEELIQSDDIDMVIIATPIFLHAAQAEMALRAGKHVYVNKSMALTLDEADRVMQAVKDTGLKLVSAPGQMLAPSLSKIRELVQKGDFGHMYWGFANNTGGGHGVEMYQSGNTSIRRDPTWYYKKPSGGPIYDMGVYSLHSVTGILGPVRRVTAMSGIVRNERRFDDQVIDVEMDDNTWMVLDFGHNCFVTVGAGLCHHGVHMYWGQLALYGSDGGVEISKLDDATGWPSELRILRGGSEELIQTPISEHPLLRGEHLTLPEPHIYVDIMHLVDCIRHERTPVASLEHARHVVEVIEKSYIAAHTGVAQQITSTF</sequence>
<dbReference type="PANTHER" id="PTHR43818:SF11">
    <property type="entry name" value="BCDNA.GH03377"/>
    <property type="match status" value="1"/>
</dbReference>
<dbReference type="AlphaFoldDB" id="A0A328U244"/>
<dbReference type="SUPFAM" id="SSF55347">
    <property type="entry name" value="Glyceraldehyde-3-phosphate dehydrogenase-like, C-terminal domain"/>
    <property type="match status" value="1"/>
</dbReference>
<feature type="domain" description="GFO/IDH/MocA-like oxidoreductase" evidence="3">
    <location>
        <begin position="137"/>
        <end position="276"/>
    </location>
</feature>
<organism evidence="4 5">
    <name type="scientific">Paenibacillus montanisoli</name>
    <dbReference type="NCBI Taxonomy" id="2081970"/>
    <lineage>
        <taxon>Bacteria</taxon>
        <taxon>Bacillati</taxon>
        <taxon>Bacillota</taxon>
        <taxon>Bacilli</taxon>
        <taxon>Bacillales</taxon>
        <taxon>Paenibacillaceae</taxon>
        <taxon>Paenibacillus</taxon>
    </lineage>
</organism>
<protein>
    <submittedName>
        <fullName evidence="4">Gfo/Idh/MocA family oxidoreductase</fullName>
    </submittedName>
</protein>
<dbReference type="Pfam" id="PF01408">
    <property type="entry name" value="GFO_IDH_MocA"/>
    <property type="match status" value="1"/>
</dbReference>
<evidence type="ECO:0000259" key="3">
    <source>
        <dbReference type="Pfam" id="PF22725"/>
    </source>
</evidence>
<evidence type="ECO:0000313" key="4">
    <source>
        <dbReference type="EMBL" id="RAP75843.1"/>
    </source>
</evidence>
<proteinExistence type="predicted"/>
<dbReference type="InterPro" id="IPR000683">
    <property type="entry name" value="Gfo/Idh/MocA-like_OxRdtase_N"/>
</dbReference>
<dbReference type="Pfam" id="PF22725">
    <property type="entry name" value="GFO_IDH_MocA_C3"/>
    <property type="match status" value="1"/>
</dbReference>
<dbReference type="InterPro" id="IPR050463">
    <property type="entry name" value="Gfo/Idh/MocA_oxidrdct_glycsds"/>
</dbReference>
<dbReference type="OrthoDB" id="9815825at2"/>
<dbReference type="PANTHER" id="PTHR43818">
    <property type="entry name" value="BCDNA.GH03377"/>
    <property type="match status" value="1"/>
</dbReference>
<dbReference type="Proteomes" id="UP000249260">
    <property type="component" value="Unassembled WGS sequence"/>
</dbReference>
<dbReference type="GO" id="GO:0016491">
    <property type="term" value="F:oxidoreductase activity"/>
    <property type="evidence" value="ECO:0007669"/>
    <property type="project" value="UniProtKB-KW"/>
</dbReference>
<dbReference type="InterPro" id="IPR055170">
    <property type="entry name" value="GFO_IDH_MocA-like_dom"/>
</dbReference>
<dbReference type="EMBL" id="QLUW01000002">
    <property type="protein sequence ID" value="RAP75843.1"/>
    <property type="molecule type" value="Genomic_DNA"/>
</dbReference>
<keyword evidence="1" id="KW-0560">Oxidoreductase</keyword>
<dbReference type="RefSeq" id="WP_112882068.1">
    <property type="nucleotide sequence ID" value="NZ_QLUW01000002.1"/>
</dbReference>